<evidence type="ECO:0000256" key="1">
    <source>
        <dbReference type="SAM" id="MobiDB-lite"/>
    </source>
</evidence>
<gene>
    <name evidence="2" type="ORF">FHR83_001104</name>
</gene>
<dbReference type="Proteomes" id="UP000590749">
    <property type="component" value="Unassembled WGS sequence"/>
</dbReference>
<evidence type="ECO:0000313" key="2">
    <source>
        <dbReference type="EMBL" id="MBB3093455.1"/>
    </source>
</evidence>
<dbReference type="RefSeq" id="WP_183217260.1">
    <property type="nucleotide sequence ID" value="NZ_JACHXF010000002.1"/>
</dbReference>
<reference evidence="2 3" key="1">
    <citation type="submission" date="2020-08" db="EMBL/GenBank/DDBJ databases">
        <title>Genomic Encyclopedia of Type Strains, Phase III (KMG-III): the genomes of soil and plant-associated and newly described type strains.</title>
        <authorList>
            <person name="Whitman W."/>
        </authorList>
    </citation>
    <scope>NUCLEOTIDE SEQUENCE [LARGE SCALE GENOMIC DNA]</scope>
    <source>
        <strain evidence="2 3">CECT 3287</strain>
    </source>
</reference>
<feature type="region of interest" description="Disordered" evidence="1">
    <location>
        <begin position="24"/>
        <end position="67"/>
    </location>
</feature>
<dbReference type="AlphaFoldDB" id="A0A7W5ACJ3"/>
<comment type="caution">
    <text evidence="2">The sequence shown here is derived from an EMBL/GenBank/DDBJ whole genome shotgun (WGS) entry which is preliminary data.</text>
</comment>
<dbReference type="EMBL" id="JACHXF010000002">
    <property type="protein sequence ID" value="MBB3093455.1"/>
    <property type="molecule type" value="Genomic_DNA"/>
</dbReference>
<proteinExistence type="predicted"/>
<sequence length="67" mass="7471">MTIERIRGIDHPKPMWLWASETGLHATRKSPRPAEPREALPTPGRGAPAGPEWVVTRPVRPSRGPTR</sequence>
<keyword evidence="3" id="KW-1185">Reference proteome</keyword>
<protein>
    <submittedName>
        <fullName evidence="2">Uncharacterized protein</fullName>
    </submittedName>
</protein>
<name>A0A7W5ACJ3_9ACTN</name>
<organism evidence="2 3">
    <name type="scientific">Actinoplanes campanulatus</name>
    <dbReference type="NCBI Taxonomy" id="113559"/>
    <lineage>
        <taxon>Bacteria</taxon>
        <taxon>Bacillati</taxon>
        <taxon>Actinomycetota</taxon>
        <taxon>Actinomycetes</taxon>
        <taxon>Micromonosporales</taxon>
        <taxon>Micromonosporaceae</taxon>
        <taxon>Actinoplanes</taxon>
    </lineage>
</organism>
<accession>A0A7W5ACJ3</accession>
<evidence type="ECO:0000313" key="3">
    <source>
        <dbReference type="Proteomes" id="UP000590749"/>
    </source>
</evidence>